<evidence type="ECO:0000256" key="8">
    <source>
        <dbReference type="SAM" id="MobiDB-lite"/>
    </source>
</evidence>
<dbReference type="InterPro" id="IPR015366">
    <property type="entry name" value="S53_propep"/>
</dbReference>
<keyword evidence="12" id="KW-1185">Reference proteome</keyword>
<dbReference type="GO" id="GO:0046872">
    <property type="term" value="F:metal ion binding"/>
    <property type="evidence" value="ECO:0007669"/>
    <property type="project" value="UniProtKB-KW"/>
</dbReference>
<dbReference type="Proteomes" id="UP001059380">
    <property type="component" value="Chromosome"/>
</dbReference>
<keyword evidence="7" id="KW-0865">Zymogen</keyword>
<keyword evidence="6" id="KW-0106">Calcium</keyword>
<evidence type="ECO:0000259" key="10">
    <source>
        <dbReference type="PROSITE" id="PS51695"/>
    </source>
</evidence>
<feature type="signal peptide" evidence="9">
    <location>
        <begin position="1"/>
        <end position="29"/>
    </location>
</feature>
<dbReference type="SUPFAM" id="SSF52743">
    <property type="entry name" value="Subtilisin-like"/>
    <property type="match status" value="1"/>
</dbReference>
<dbReference type="SUPFAM" id="SSF54897">
    <property type="entry name" value="Protease propeptides/inhibitors"/>
    <property type="match status" value="1"/>
</dbReference>
<feature type="compositionally biased region" description="Low complexity" evidence="8">
    <location>
        <begin position="242"/>
        <end position="256"/>
    </location>
</feature>
<dbReference type="PROSITE" id="PS51695">
    <property type="entry name" value="SEDOLISIN"/>
    <property type="match status" value="1"/>
</dbReference>
<evidence type="ECO:0000256" key="7">
    <source>
        <dbReference type="ARBA" id="ARBA00023145"/>
    </source>
</evidence>
<dbReference type="KEGG" id="orp:MOP44_10015"/>
<evidence type="ECO:0000256" key="4">
    <source>
        <dbReference type="ARBA" id="ARBA00022801"/>
    </source>
</evidence>
<proteinExistence type="predicted"/>
<accession>A0A9J7BY40</accession>
<keyword evidence="2 11" id="KW-0645">Protease</keyword>
<reference evidence="11" key="1">
    <citation type="submission" date="2021-04" db="EMBL/GenBank/DDBJ databases">
        <title>Phylogenetic analysis of Acidobacteriaceae.</title>
        <authorList>
            <person name="Qiu L."/>
            <person name="Zhang Q."/>
        </authorList>
    </citation>
    <scope>NUCLEOTIDE SEQUENCE</scope>
    <source>
        <strain evidence="11">DSM 25168</strain>
    </source>
</reference>
<dbReference type="Pfam" id="PF09286">
    <property type="entry name" value="Pro-kuma_activ"/>
    <property type="match status" value="1"/>
</dbReference>
<comment type="cofactor">
    <cofactor evidence="1">
        <name>Ca(2+)</name>
        <dbReference type="ChEBI" id="CHEBI:29108"/>
    </cofactor>
</comment>
<sequence>MLSRPVAASRARSALSITAALSKARPALAATFLLASSLALSAQTPRPGFHQPLPEPTLRIPDHTPPQIANGTAIFAGHYAPEKMLRLAVALKPPHPVEEEQFLHDLTDKNSPEFHHFLTAEEWNARFSPSAADEEQVLSWARAQGLTITNRYPNRLLVDLEAPAGVLEKVFGVTINSYKVGNDVAYSNDRDPLLPANLHPIVNAVLGMNTIQRMRPSNPKWDAKLADYVPGPAHAEAGSAHGNGKAKAAPMAGAPASNAGGPATNMTNGYIDPSNIYSSQTYNYGGLWNLGHCCNPFHVAGPVDGGSPKESSIAIAAWGDWSISDYQGFAAQYGLAYNLNGWYIDGQPAGGPNGETMLDSEWTTATANSYGSWADTAHIYVYMDGTWSQAGNADMFNQMLNDGYARVFTTSWSCTESTGCSTTATNAWHTIFNSMVGQGWTLLTASGDRGSTDDCYFNNPAHTSVAYPASDPDFVGVGGTSLTLNASGNWVSETGWQGGTSANSCYYNNGGSGGGQSVVFGRPSYQDYYSGATGRLVPDISLNAWGATEQNYYFGGGLHPTGGTSIASPEMAGFFAQENAYLLYIGSICGASYNSACAPYGQPNAALYDEGLNNRSQHNPFYDITTGCNSNDQTATYSLTSYCSHSSYDLVTGWGTANMMQLAWSLNWELLSHSANGVPYLTWTGPAVNHWYNTSQTVSWTVNDYKGNEGPNGTGIAGFWQSWDTPPTDSTTKAHGGSGDLFYSGPQYPNAVNGCLSFVNGANGCAGGVSQGCHTAYAVGWNNEGWTTASFGQSYSYGPICYDYTPPQTLLSISRQPTLPRATTRKYLITLNASDQYSGIAATWIYISGGGSPSLGWQLYRGPFEITVTGPFSVYWESQDNAGNWESLRSASI</sequence>
<dbReference type="EMBL" id="CP093313">
    <property type="protein sequence ID" value="UWZ86261.1"/>
    <property type="molecule type" value="Genomic_DNA"/>
</dbReference>
<evidence type="ECO:0000256" key="1">
    <source>
        <dbReference type="ARBA" id="ARBA00001913"/>
    </source>
</evidence>
<feature type="domain" description="Peptidase S53" evidence="10">
    <location>
        <begin position="288"/>
        <end position="669"/>
    </location>
</feature>
<keyword evidence="3" id="KW-0479">Metal-binding</keyword>
<dbReference type="InterPro" id="IPR036852">
    <property type="entry name" value="Peptidase_S8/S53_dom_sf"/>
</dbReference>
<feature type="chain" id="PRO_5039951825" evidence="9">
    <location>
        <begin position="30"/>
        <end position="893"/>
    </location>
</feature>
<dbReference type="GO" id="GO:0004252">
    <property type="term" value="F:serine-type endopeptidase activity"/>
    <property type="evidence" value="ECO:0007669"/>
    <property type="project" value="InterPro"/>
</dbReference>
<dbReference type="InterPro" id="IPR050819">
    <property type="entry name" value="Tripeptidyl-peptidase_I"/>
</dbReference>
<dbReference type="SMART" id="SM00944">
    <property type="entry name" value="Pro-kuma_activ"/>
    <property type="match status" value="1"/>
</dbReference>
<evidence type="ECO:0000313" key="12">
    <source>
        <dbReference type="Proteomes" id="UP001059380"/>
    </source>
</evidence>
<dbReference type="PANTHER" id="PTHR14218:SF15">
    <property type="entry name" value="TRIPEPTIDYL-PEPTIDASE 1"/>
    <property type="match status" value="1"/>
</dbReference>
<dbReference type="PANTHER" id="PTHR14218">
    <property type="entry name" value="PROTEASE S8 TRIPEPTIDYL PEPTIDASE I CLN2"/>
    <property type="match status" value="1"/>
</dbReference>
<evidence type="ECO:0000256" key="9">
    <source>
        <dbReference type="SAM" id="SignalP"/>
    </source>
</evidence>
<keyword evidence="4" id="KW-0378">Hydrolase</keyword>
<dbReference type="GO" id="GO:0006508">
    <property type="term" value="P:proteolysis"/>
    <property type="evidence" value="ECO:0007669"/>
    <property type="project" value="UniProtKB-KW"/>
</dbReference>
<dbReference type="Gene3D" id="3.40.50.200">
    <property type="entry name" value="Peptidase S8/S53 domain"/>
    <property type="match status" value="1"/>
</dbReference>
<evidence type="ECO:0000313" key="11">
    <source>
        <dbReference type="EMBL" id="UWZ86261.1"/>
    </source>
</evidence>
<keyword evidence="5" id="KW-0720">Serine protease</keyword>
<evidence type="ECO:0000256" key="5">
    <source>
        <dbReference type="ARBA" id="ARBA00022825"/>
    </source>
</evidence>
<dbReference type="RefSeq" id="WP_260795904.1">
    <property type="nucleotide sequence ID" value="NZ_CP093313.1"/>
</dbReference>
<dbReference type="GO" id="GO:0008240">
    <property type="term" value="F:tripeptidyl-peptidase activity"/>
    <property type="evidence" value="ECO:0007669"/>
    <property type="project" value="TreeGrafter"/>
</dbReference>
<keyword evidence="9" id="KW-0732">Signal</keyword>
<feature type="region of interest" description="Disordered" evidence="8">
    <location>
        <begin position="236"/>
        <end position="256"/>
    </location>
</feature>
<gene>
    <name evidence="11" type="ORF">MOP44_10015</name>
</gene>
<protein>
    <submittedName>
        <fullName evidence="11">Protease pro-enzyme activation domain-containing protein</fullName>
    </submittedName>
</protein>
<dbReference type="InterPro" id="IPR030400">
    <property type="entry name" value="Sedolisin_dom"/>
</dbReference>
<evidence type="ECO:0000256" key="6">
    <source>
        <dbReference type="ARBA" id="ARBA00022837"/>
    </source>
</evidence>
<dbReference type="AlphaFoldDB" id="A0A9J7BY40"/>
<organism evidence="11 12">
    <name type="scientific">Occallatibacter riparius</name>
    <dbReference type="NCBI Taxonomy" id="1002689"/>
    <lineage>
        <taxon>Bacteria</taxon>
        <taxon>Pseudomonadati</taxon>
        <taxon>Acidobacteriota</taxon>
        <taxon>Terriglobia</taxon>
        <taxon>Terriglobales</taxon>
        <taxon>Acidobacteriaceae</taxon>
        <taxon>Occallatibacter</taxon>
    </lineage>
</organism>
<dbReference type="CDD" id="cd11377">
    <property type="entry name" value="Pro-peptidase_S53"/>
    <property type="match status" value="1"/>
</dbReference>
<evidence type="ECO:0000256" key="3">
    <source>
        <dbReference type="ARBA" id="ARBA00022723"/>
    </source>
</evidence>
<evidence type="ECO:0000256" key="2">
    <source>
        <dbReference type="ARBA" id="ARBA00022670"/>
    </source>
</evidence>
<name>A0A9J7BY40_9BACT</name>